<gene>
    <name evidence="3" type="ORF">P1J78_10340</name>
</gene>
<proteinExistence type="predicted"/>
<dbReference type="RefSeq" id="WP_275567268.1">
    <property type="nucleotide sequence ID" value="NZ_JARGYC010000022.1"/>
</dbReference>
<keyword evidence="2" id="KW-1133">Transmembrane helix</keyword>
<keyword evidence="2" id="KW-0472">Membrane</keyword>
<reference evidence="3" key="1">
    <citation type="submission" date="2023-03" db="EMBL/GenBank/DDBJ databases">
        <title>Multiphase analysis and comparison of six strains from genera Psychromarinibacter, Lutimaribacter, and Maritimibacter, including a novel species: Psychromarinibacter sediminicola sp. nov.</title>
        <authorList>
            <person name="Wang Y.-H."/>
            <person name="Ye M.-Q."/>
            <person name="Du Z.-J."/>
        </authorList>
    </citation>
    <scope>NUCLEOTIDE SEQUENCE</scope>
    <source>
        <strain evidence="3">C21-152</strain>
    </source>
</reference>
<evidence type="ECO:0000313" key="4">
    <source>
        <dbReference type="Proteomes" id="UP001220964"/>
    </source>
</evidence>
<protein>
    <submittedName>
        <fullName evidence="3">Uncharacterized protein</fullName>
    </submittedName>
</protein>
<dbReference type="EMBL" id="JARGYC010000022">
    <property type="protein sequence ID" value="MDF0601129.1"/>
    <property type="molecule type" value="Genomic_DNA"/>
</dbReference>
<sequence length="95" mass="10785">MFETCKETVSPLWALIFGAGDACIEMSMWSILLLILPFAAFVMVLQFVANRLLFGRRERPDAPRENRRRVRPKAGQRVARHLREADGDQSHSAAS</sequence>
<name>A0AAE3NRH0_9RHOB</name>
<comment type="caution">
    <text evidence="3">The sequence shown here is derived from an EMBL/GenBank/DDBJ whole genome shotgun (WGS) entry which is preliminary data.</text>
</comment>
<feature type="transmembrane region" description="Helical" evidence="2">
    <location>
        <begin position="28"/>
        <end position="49"/>
    </location>
</feature>
<evidence type="ECO:0000256" key="1">
    <source>
        <dbReference type="SAM" id="MobiDB-lite"/>
    </source>
</evidence>
<accession>A0AAE3NRH0</accession>
<dbReference type="Proteomes" id="UP001220964">
    <property type="component" value="Unassembled WGS sequence"/>
</dbReference>
<feature type="region of interest" description="Disordered" evidence="1">
    <location>
        <begin position="60"/>
        <end position="95"/>
    </location>
</feature>
<keyword evidence="4" id="KW-1185">Reference proteome</keyword>
<evidence type="ECO:0000313" key="3">
    <source>
        <dbReference type="EMBL" id="MDF0601129.1"/>
    </source>
</evidence>
<organism evidence="3 4">
    <name type="scientific">Psychromarinibacter sediminicola</name>
    <dbReference type="NCBI Taxonomy" id="3033385"/>
    <lineage>
        <taxon>Bacteria</taxon>
        <taxon>Pseudomonadati</taxon>
        <taxon>Pseudomonadota</taxon>
        <taxon>Alphaproteobacteria</taxon>
        <taxon>Rhodobacterales</taxon>
        <taxon>Paracoccaceae</taxon>
        <taxon>Psychromarinibacter</taxon>
    </lineage>
</organism>
<dbReference type="AlphaFoldDB" id="A0AAE3NRH0"/>
<feature type="compositionally biased region" description="Basic residues" evidence="1">
    <location>
        <begin position="66"/>
        <end position="80"/>
    </location>
</feature>
<keyword evidence="2" id="KW-0812">Transmembrane</keyword>
<evidence type="ECO:0000256" key="2">
    <source>
        <dbReference type="SAM" id="Phobius"/>
    </source>
</evidence>